<keyword evidence="3" id="KW-1185">Reference proteome</keyword>
<dbReference type="InterPro" id="IPR011335">
    <property type="entry name" value="Restrct_endonuc-II-like"/>
</dbReference>
<protein>
    <submittedName>
        <fullName evidence="2">Endonuclease domain-containing protein</fullName>
    </submittedName>
</protein>
<keyword evidence="2" id="KW-0378">Hydrolase</keyword>
<dbReference type="GO" id="GO:0004519">
    <property type="term" value="F:endonuclease activity"/>
    <property type="evidence" value="ECO:0007669"/>
    <property type="project" value="UniProtKB-KW"/>
</dbReference>
<dbReference type="SUPFAM" id="SSF52980">
    <property type="entry name" value="Restriction endonuclease-like"/>
    <property type="match status" value="1"/>
</dbReference>
<evidence type="ECO:0000259" key="1">
    <source>
        <dbReference type="Pfam" id="PF04480"/>
    </source>
</evidence>
<proteinExistence type="predicted"/>
<organism evidence="2 3">
    <name type="scientific">Solirubrobacter ginsenosidimutans</name>
    <dbReference type="NCBI Taxonomy" id="490573"/>
    <lineage>
        <taxon>Bacteria</taxon>
        <taxon>Bacillati</taxon>
        <taxon>Actinomycetota</taxon>
        <taxon>Thermoleophilia</taxon>
        <taxon>Solirubrobacterales</taxon>
        <taxon>Solirubrobacteraceae</taxon>
        <taxon>Solirubrobacter</taxon>
    </lineage>
</organism>
<dbReference type="InterPro" id="IPR007569">
    <property type="entry name" value="DUF559"/>
</dbReference>
<keyword evidence="2" id="KW-0255">Endonuclease</keyword>
<reference evidence="2" key="1">
    <citation type="submission" date="2022-10" db="EMBL/GenBank/DDBJ databases">
        <title>The WGS of Solirubrobacter ginsenosidimutans DSM 21036.</title>
        <authorList>
            <person name="Jiang Z."/>
        </authorList>
    </citation>
    <scope>NUCLEOTIDE SEQUENCE</scope>
    <source>
        <strain evidence="2">DSM 21036</strain>
    </source>
</reference>
<dbReference type="Pfam" id="PF04480">
    <property type="entry name" value="DUF559"/>
    <property type="match status" value="1"/>
</dbReference>
<name>A0A9X3MP53_9ACTN</name>
<keyword evidence="2" id="KW-0540">Nuclease</keyword>
<gene>
    <name evidence="2" type="ORF">OM076_08100</name>
</gene>
<feature type="domain" description="DUF559" evidence="1">
    <location>
        <begin position="172"/>
        <end position="227"/>
    </location>
</feature>
<sequence length="228" mass="25303">MAAILAAGDRSALTGLCGAVLMRLTKREPDEIDVVAPGHRRPQAGFRLRTCRNLDPCDITIVNRIPVTTIPRMLIDLSDDGEDADELANLIHEAAYLKIFSLKATRAAIDRSNGRHNLDVLEEALRLHLSGSAGTRTRLEKRFKRLVRGAGLPTPQTNTIVNGFEVDAYWPGLCVEIDGPNHRRARTKTDDRIRDAALRAAGYTVIRFTEDDVETHPDKILADLIEHL</sequence>
<dbReference type="EMBL" id="JAPDOD010000004">
    <property type="protein sequence ID" value="MDA0160221.1"/>
    <property type="molecule type" value="Genomic_DNA"/>
</dbReference>
<dbReference type="AlphaFoldDB" id="A0A9X3MP53"/>
<evidence type="ECO:0000313" key="2">
    <source>
        <dbReference type="EMBL" id="MDA0160221.1"/>
    </source>
</evidence>
<dbReference type="Proteomes" id="UP001149140">
    <property type="component" value="Unassembled WGS sequence"/>
</dbReference>
<accession>A0A9X3MP53</accession>
<dbReference type="Gene3D" id="3.40.960.10">
    <property type="entry name" value="VSR Endonuclease"/>
    <property type="match status" value="1"/>
</dbReference>
<evidence type="ECO:0000313" key="3">
    <source>
        <dbReference type="Proteomes" id="UP001149140"/>
    </source>
</evidence>
<comment type="caution">
    <text evidence="2">The sequence shown here is derived from an EMBL/GenBank/DDBJ whole genome shotgun (WGS) entry which is preliminary data.</text>
</comment>